<feature type="transmembrane region" description="Helical" evidence="4">
    <location>
        <begin position="299"/>
        <end position="326"/>
    </location>
</feature>
<feature type="transmembrane region" description="Helical" evidence="4">
    <location>
        <begin position="332"/>
        <end position="358"/>
    </location>
</feature>
<keyword evidence="4" id="KW-1133">Transmembrane helix</keyword>
<dbReference type="CDD" id="cd06438">
    <property type="entry name" value="EpsO_like"/>
    <property type="match status" value="1"/>
</dbReference>
<organism evidence="5">
    <name type="scientific">Christensenella massiliensis</name>
    <dbReference type="NCBI Taxonomy" id="1805714"/>
    <lineage>
        <taxon>Bacteria</taxon>
        <taxon>Bacillati</taxon>
        <taxon>Bacillota</taxon>
        <taxon>Clostridia</taxon>
        <taxon>Christensenellales</taxon>
        <taxon>Christensenellaceae</taxon>
        <taxon>Christensenella</taxon>
    </lineage>
</organism>
<evidence type="ECO:0000256" key="3">
    <source>
        <dbReference type="ARBA" id="ARBA00022679"/>
    </source>
</evidence>
<dbReference type="Pfam" id="PF13641">
    <property type="entry name" value="Glyco_tranf_2_3"/>
    <property type="match status" value="1"/>
</dbReference>
<dbReference type="PANTHER" id="PTHR43630:SF1">
    <property type="entry name" value="POLY-BETA-1,6-N-ACETYL-D-GLUCOSAMINE SYNTHASE"/>
    <property type="match status" value="1"/>
</dbReference>
<dbReference type="PANTHER" id="PTHR43630">
    <property type="entry name" value="POLY-BETA-1,6-N-ACETYL-D-GLUCOSAMINE SYNTHASE"/>
    <property type="match status" value="1"/>
</dbReference>
<gene>
    <name evidence="5" type="ORF">PUP29_00550</name>
</gene>
<proteinExistence type="inferred from homology"/>
<dbReference type="GO" id="GO:0016757">
    <property type="term" value="F:glycosyltransferase activity"/>
    <property type="evidence" value="ECO:0007669"/>
    <property type="project" value="UniProtKB-KW"/>
</dbReference>
<dbReference type="SUPFAM" id="SSF53448">
    <property type="entry name" value="Nucleotide-diphospho-sugar transferases"/>
    <property type="match status" value="1"/>
</dbReference>
<evidence type="ECO:0000256" key="1">
    <source>
        <dbReference type="ARBA" id="ARBA00006739"/>
    </source>
</evidence>
<feature type="transmembrane region" description="Helical" evidence="4">
    <location>
        <begin position="12"/>
        <end position="34"/>
    </location>
</feature>
<evidence type="ECO:0000256" key="4">
    <source>
        <dbReference type="SAM" id="Phobius"/>
    </source>
</evidence>
<name>A0AAU8A996_9FIRM</name>
<protein>
    <submittedName>
        <fullName evidence="5">Glycosyltransferase family 2 protein</fullName>
    </submittedName>
</protein>
<keyword evidence="4" id="KW-0812">Transmembrane</keyword>
<feature type="transmembrane region" description="Helical" evidence="4">
    <location>
        <begin position="370"/>
        <end position="389"/>
    </location>
</feature>
<comment type="similarity">
    <text evidence="1">Belongs to the glycosyltransferase 2 family.</text>
</comment>
<dbReference type="Gene3D" id="3.90.550.10">
    <property type="entry name" value="Spore Coat Polysaccharide Biosynthesis Protein SpsA, Chain A"/>
    <property type="match status" value="1"/>
</dbReference>
<sequence>MNPALEICKWITIILSVYSMPIMIWLAITTLAGLRRPRALCVTGKEQYRFAVLICARNEENVIGNLIDSLKKQDYQKYHIFVVADNCTDQTARVAQACGATVFERFNEEKKGKGYALHFGINRLLNEYADQYDAVCVFDADNLAAPTFLTEMNCALNAGADVALGYRDTKNIHDSWVSEVYSIYWLMLQRFYYTARHTLGFSSMVGGTGFAFRLSALGEEGWTTYSLTEDVEFSIQQILKGHTIIPARKAVFYDEQPADYSVSVKQRYRWMVGGMQCIPLYFSKIMKNVFRGNLKALDLAWYILFIPATGLALPLNVTAVLTLFLTPAFSQSAALIVGILCVFNWSLAMLVAFLTLRLEHRKIRPMTRGIWLYPIFLLTMMFIALGAMLRPRTEWVPIAHQSKYKIEDVDAGT</sequence>
<dbReference type="AlphaFoldDB" id="A0AAU8A996"/>
<dbReference type="InterPro" id="IPR029044">
    <property type="entry name" value="Nucleotide-diphossugar_trans"/>
</dbReference>
<keyword evidence="4" id="KW-0472">Membrane</keyword>
<accession>A0AAU8A996</accession>
<dbReference type="RefSeq" id="WP_079547737.1">
    <property type="nucleotide sequence ID" value="NZ_CP117826.1"/>
</dbReference>
<keyword evidence="2" id="KW-0328">Glycosyltransferase</keyword>
<evidence type="ECO:0000256" key="2">
    <source>
        <dbReference type="ARBA" id="ARBA00022676"/>
    </source>
</evidence>
<reference evidence="5" key="1">
    <citation type="submission" date="2023-02" db="EMBL/GenBank/DDBJ databases">
        <title>Gut commensal Christensenella minuta modulates host metabolism via a new class of secondary bile acids.</title>
        <authorList>
            <person name="Liu C."/>
        </authorList>
    </citation>
    <scope>NUCLEOTIDE SEQUENCE</scope>
    <source>
        <strain evidence="5">CA70</strain>
    </source>
</reference>
<dbReference type="EMBL" id="CP117826">
    <property type="protein sequence ID" value="XCC62460.1"/>
    <property type="molecule type" value="Genomic_DNA"/>
</dbReference>
<evidence type="ECO:0000313" key="5">
    <source>
        <dbReference type="EMBL" id="XCC62460.1"/>
    </source>
</evidence>
<keyword evidence="3" id="KW-0808">Transferase</keyword>